<keyword evidence="23" id="KW-1185">Reference proteome</keyword>
<keyword evidence="10 17" id="KW-0520">NAD</keyword>
<dbReference type="CDD" id="cd01171">
    <property type="entry name" value="YXKO-related"/>
    <property type="match status" value="1"/>
</dbReference>
<dbReference type="Pfam" id="PF03853">
    <property type="entry name" value="YjeF_N"/>
    <property type="match status" value="1"/>
</dbReference>
<evidence type="ECO:0000313" key="23">
    <source>
        <dbReference type="Proteomes" id="UP000500961"/>
    </source>
</evidence>
<feature type="binding site" evidence="17">
    <location>
        <position position="439"/>
    </location>
    <ligand>
        <name>AMP</name>
        <dbReference type="ChEBI" id="CHEBI:456215"/>
    </ligand>
</feature>
<dbReference type="KEGG" id="ttz:FHG85_03315"/>
<dbReference type="Gene3D" id="3.40.50.10260">
    <property type="entry name" value="YjeF N-terminal domain"/>
    <property type="match status" value="1"/>
</dbReference>
<feature type="binding site" evidence="17">
    <location>
        <position position="440"/>
    </location>
    <ligand>
        <name>(6S)-NADPHX</name>
        <dbReference type="ChEBI" id="CHEBI:64076"/>
    </ligand>
</feature>
<evidence type="ECO:0000256" key="13">
    <source>
        <dbReference type="ARBA" id="ARBA00023268"/>
    </source>
</evidence>
<dbReference type="PROSITE" id="PS01050">
    <property type="entry name" value="YJEF_C_2"/>
    <property type="match status" value="1"/>
</dbReference>
<dbReference type="Gene3D" id="3.40.1190.20">
    <property type="match status" value="1"/>
</dbReference>
<dbReference type="GO" id="GO:0005524">
    <property type="term" value="F:ATP binding"/>
    <property type="evidence" value="ECO:0007669"/>
    <property type="project" value="UniProtKB-UniRule"/>
</dbReference>
<feature type="binding site" evidence="18">
    <location>
        <position position="58"/>
    </location>
    <ligand>
        <name>K(+)</name>
        <dbReference type="ChEBI" id="CHEBI:29103"/>
    </ligand>
</feature>
<feature type="binding site" evidence="18">
    <location>
        <position position="160"/>
    </location>
    <ligand>
        <name>K(+)</name>
        <dbReference type="ChEBI" id="CHEBI:29103"/>
    </ligand>
</feature>
<dbReference type="GO" id="GO:0052856">
    <property type="term" value="F:NAD(P)HX epimerase activity"/>
    <property type="evidence" value="ECO:0007669"/>
    <property type="project" value="UniProtKB-UniRule"/>
</dbReference>
<evidence type="ECO:0000259" key="20">
    <source>
        <dbReference type="PROSITE" id="PS51383"/>
    </source>
</evidence>
<dbReference type="SUPFAM" id="SSF53613">
    <property type="entry name" value="Ribokinase-like"/>
    <property type="match status" value="1"/>
</dbReference>
<evidence type="ECO:0000256" key="3">
    <source>
        <dbReference type="ARBA" id="ARBA00006001"/>
    </source>
</evidence>
<dbReference type="HAMAP" id="MF_01965">
    <property type="entry name" value="NADHX_dehydratase"/>
    <property type="match status" value="1"/>
</dbReference>
<dbReference type="RefSeq" id="WP_173072976.1">
    <property type="nucleotide sequence ID" value="NZ_CP041345.1"/>
</dbReference>
<comment type="similarity">
    <text evidence="4 19">In the C-terminal section; belongs to the NnrD/CARKD family.</text>
</comment>
<dbReference type="PROSITE" id="PS51385">
    <property type="entry name" value="YJEF_N"/>
    <property type="match status" value="1"/>
</dbReference>
<reference evidence="22 23" key="1">
    <citation type="submission" date="2019-07" db="EMBL/GenBank/DDBJ databases">
        <title>Thalassofilum flectens gen. nov., sp. nov., a novel moderate thermophilic anaerobe from a shallow sea hot spring in Kunashir Island (Russia), representing a new family in the order Bacteroidales, and proposal of Thalassofilacea fam. nov.</title>
        <authorList>
            <person name="Kochetkova T.V."/>
            <person name="Podosokorskaya O.A."/>
            <person name="Novikov A."/>
            <person name="Elcheninov A.G."/>
            <person name="Toshchakov S.V."/>
            <person name="Kublanov I.V."/>
        </authorList>
    </citation>
    <scope>NUCLEOTIDE SEQUENCE [LARGE SCALE GENOMIC DNA]</scope>
    <source>
        <strain evidence="22 23">38-H</strain>
    </source>
</reference>
<comment type="function">
    <text evidence="17">Catalyzes the dehydration of the S-form of NAD(P)HX at the expense of ADP, which is converted to AMP. Together with NAD(P)HX epimerase, which catalyzes the epimerization of the S- and R-forms, the enzyme allows the repair of both epimers of NAD(P)HX, a damaged form of NAD(P)H that is a result of enzymatic or heat-dependent hydration.</text>
</comment>
<comment type="catalytic activity">
    <reaction evidence="2 18 19">
        <text>(6R)-NADPHX = (6S)-NADPHX</text>
        <dbReference type="Rhea" id="RHEA:32227"/>
        <dbReference type="ChEBI" id="CHEBI:64076"/>
        <dbReference type="ChEBI" id="CHEBI:64077"/>
        <dbReference type="EC" id="5.1.99.6"/>
    </reaction>
</comment>
<keyword evidence="5 18" id="KW-0479">Metal-binding</keyword>
<feature type="binding site" evidence="17">
    <location>
        <begin position="410"/>
        <end position="414"/>
    </location>
    <ligand>
        <name>AMP</name>
        <dbReference type="ChEBI" id="CHEBI:456215"/>
    </ligand>
</feature>
<feature type="binding site" evidence="18">
    <location>
        <position position="157"/>
    </location>
    <ligand>
        <name>(6S)-NADPHX</name>
        <dbReference type="ChEBI" id="CHEBI:64076"/>
    </ligand>
</feature>
<dbReference type="GO" id="GO:0046872">
    <property type="term" value="F:metal ion binding"/>
    <property type="evidence" value="ECO:0007669"/>
    <property type="project" value="UniProtKB-UniRule"/>
</dbReference>
<comment type="caution">
    <text evidence="18">Lacks conserved residue(s) required for the propagation of feature annotation.</text>
</comment>
<gene>
    <name evidence="17" type="primary">nnrD</name>
    <name evidence="18" type="synonym">nnrE</name>
    <name evidence="22" type="ORF">FHG85_03315</name>
</gene>
<dbReference type="Proteomes" id="UP000500961">
    <property type="component" value="Chromosome"/>
</dbReference>
<keyword evidence="9 18" id="KW-0630">Potassium</keyword>
<evidence type="ECO:0000256" key="6">
    <source>
        <dbReference type="ARBA" id="ARBA00022741"/>
    </source>
</evidence>
<proteinExistence type="inferred from homology"/>
<evidence type="ECO:0000256" key="1">
    <source>
        <dbReference type="ARBA" id="ARBA00000013"/>
    </source>
</evidence>
<evidence type="ECO:0000256" key="15">
    <source>
        <dbReference type="ARBA" id="ARBA00048238"/>
    </source>
</evidence>
<dbReference type="InterPro" id="IPR029056">
    <property type="entry name" value="Ribokinase-like"/>
</dbReference>
<dbReference type="InterPro" id="IPR030677">
    <property type="entry name" value="Nnr"/>
</dbReference>
<keyword evidence="7 17" id="KW-0067">ATP-binding</keyword>
<sequence length="502" mass="54346">MKIFRTEQVKYIDAYTIQNEPIASIDLMERAAHALFGWFRNRFHNNRKVIIFCGPGNNGGDGLALARMLLNVGYNVHTYYLSSKSYSEDFNTNLVRLKEASSSIYMINSPKDFPKIEPDDIIVDALFGSGLSRPIEGLAADLISSINSSNALVVAIDIPSGLFGEENSVPNSNPVVRASYCLSLQFPKIAFFMSENEEYVKDWRTLPIGLHPDAIEQTPSPYFYTTLSDISTNLLNQSKFAHKGSFGHVLIMAGSYSMMGAACLCSKASIRSGVGLATLYIPKCGYEIAQTAVPEALALTDSNDTHLTNYPDLNKFSAICVGPGMGQDTETASMIRSLIKNSTKPLVIDADGLNLISKNIDLLQELKAPAILTPHPGEFDRLFGKSSSSWEQLQKAISMAQRYGVIIVLKGAYTRVVLPNGEVHFNSTGNSGMATGGSGDVLSGVIAGLLARGLEPKDAAIIGVFVHGLAGDLAADDFGKVSLCATDILNYICKAFQHLTKK</sequence>
<feature type="binding site" evidence="18">
    <location>
        <begin position="128"/>
        <end position="134"/>
    </location>
    <ligand>
        <name>(6S)-NADPHX</name>
        <dbReference type="ChEBI" id="CHEBI:64076"/>
    </ligand>
</feature>
<keyword evidence="11 18" id="KW-0413">Isomerase</keyword>
<dbReference type="PANTHER" id="PTHR12592">
    <property type="entry name" value="ATP-DEPENDENT (S)-NAD(P)H-HYDRATE DEHYDRATASE FAMILY MEMBER"/>
    <property type="match status" value="1"/>
</dbReference>
<evidence type="ECO:0000256" key="5">
    <source>
        <dbReference type="ARBA" id="ARBA00022723"/>
    </source>
</evidence>
<dbReference type="Pfam" id="PF01256">
    <property type="entry name" value="Carb_kinase"/>
    <property type="match status" value="1"/>
</dbReference>
<feature type="binding site" evidence="17">
    <location>
        <position position="324"/>
    </location>
    <ligand>
        <name>(6S)-NADPHX</name>
        <dbReference type="ChEBI" id="CHEBI:64076"/>
    </ligand>
</feature>
<organism evidence="22 23">
    <name type="scientific">Tenuifilum thalassicum</name>
    <dbReference type="NCBI Taxonomy" id="2590900"/>
    <lineage>
        <taxon>Bacteria</taxon>
        <taxon>Pseudomonadati</taxon>
        <taxon>Bacteroidota</taxon>
        <taxon>Bacteroidia</taxon>
        <taxon>Bacteroidales</taxon>
        <taxon>Tenuifilaceae</taxon>
        <taxon>Tenuifilum</taxon>
    </lineage>
</organism>
<evidence type="ECO:0000256" key="18">
    <source>
        <dbReference type="HAMAP-Rule" id="MF_01966"/>
    </source>
</evidence>
<evidence type="ECO:0000259" key="21">
    <source>
        <dbReference type="PROSITE" id="PS51385"/>
    </source>
</evidence>
<comment type="similarity">
    <text evidence="3 19">In the N-terminal section; belongs to the NnrE/AIBP family.</text>
</comment>
<evidence type="ECO:0000313" key="22">
    <source>
        <dbReference type="EMBL" id="QKG79332.1"/>
    </source>
</evidence>
<feature type="domain" description="YjeF N-terminal" evidence="21">
    <location>
        <begin position="9"/>
        <end position="216"/>
    </location>
</feature>
<accession>A0A7D3XCV8</accession>
<evidence type="ECO:0000256" key="12">
    <source>
        <dbReference type="ARBA" id="ARBA00023239"/>
    </source>
</evidence>
<protein>
    <recommendedName>
        <fullName evidence="19">Bifunctional NAD(P)H-hydrate repair enzyme</fullName>
    </recommendedName>
    <alternativeName>
        <fullName evidence="19">Nicotinamide nucleotide repair protein</fullName>
    </alternativeName>
    <domain>
        <recommendedName>
            <fullName evidence="19">ADP-dependent (S)-NAD(P)H-hydrate dehydratase</fullName>
            <ecNumber evidence="19">4.2.1.136</ecNumber>
        </recommendedName>
        <alternativeName>
            <fullName evidence="19">ADP-dependent NAD(P)HX dehydratase</fullName>
        </alternativeName>
    </domain>
    <domain>
        <recommendedName>
            <fullName evidence="19">NAD(P)H-hydrate epimerase</fullName>
            <ecNumber evidence="19">5.1.99.6</ecNumber>
        </recommendedName>
    </domain>
</protein>
<feature type="binding site" evidence="17">
    <location>
        <position position="375"/>
    </location>
    <ligand>
        <name>(6S)-NADPHX</name>
        <dbReference type="ChEBI" id="CHEBI:64076"/>
    </ligand>
</feature>
<comment type="similarity">
    <text evidence="18">Belongs to the NnrE/AIBP family.</text>
</comment>
<dbReference type="EC" id="5.1.99.6" evidence="19"/>
<keyword evidence="8 17" id="KW-0521">NADP</keyword>
<evidence type="ECO:0000256" key="11">
    <source>
        <dbReference type="ARBA" id="ARBA00023235"/>
    </source>
</evidence>
<comment type="subunit">
    <text evidence="17">Homotetramer.</text>
</comment>
<dbReference type="GO" id="GO:0110051">
    <property type="term" value="P:metabolite repair"/>
    <property type="evidence" value="ECO:0007669"/>
    <property type="project" value="TreeGrafter"/>
</dbReference>
<feature type="binding site" evidence="18">
    <location>
        <position position="124"/>
    </location>
    <ligand>
        <name>K(+)</name>
        <dbReference type="ChEBI" id="CHEBI:29103"/>
    </ligand>
</feature>
<evidence type="ECO:0000256" key="19">
    <source>
        <dbReference type="PIRNR" id="PIRNR017184"/>
    </source>
</evidence>
<dbReference type="NCBIfam" id="TIGR00196">
    <property type="entry name" value="yjeF_cterm"/>
    <property type="match status" value="1"/>
</dbReference>
<comment type="catalytic activity">
    <reaction evidence="16 17 19">
        <text>(6S)-NADPHX + ADP = AMP + phosphate + NADPH + H(+)</text>
        <dbReference type="Rhea" id="RHEA:32235"/>
        <dbReference type="ChEBI" id="CHEBI:15378"/>
        <dbReference type="ChEBI" id="CHEBI:43474"/>
        <dbReference type="ChEBI" id="CHEBI:57783"/>
        <dbReference type="ChEBI" id="CHEBI:64076"/>
        <dbReference type="ChEBI" id="CHEBI:456215"/>
        <dbReference type="ChEBI" id="CHEBI:456216"/>
        <dbReference type="EC" id="4.2.1.136"/>
    </reaction>
</comment>
<evidence type="ECO:0000256" key="8">
    <source>
        <dbReference type="ARBA" id="ARBA00022857"/>
    </source>
</evidence>
<dbReference type="PANTHER" id="PTHR12592:SF0">
    <property type="entry name" value="ATP-DEPENDENT (S)-NAD(P)H-HYDRATE DEHYDRATASE"/>
    <property type="match status" value="1"/>
</dbReference>
<dbReference type="HAMAP" id="MF_01966">
    <property type="entry name" value="NADHX_epimerase"/>
    <property type="match status" value="1"/>
</dbReference>
<evidence type="ECO:0000256" key="2">
    <source>
        <dbReference type="ARBA" id="ARBA00000909"/>
    </source>
</evidence>
<feature type="binding site" evidence="17">
    <location>
        <position position="261"/>
    </location>
    <ligand>
        <name>(6S)-NADPHX</name>
        <dbReference type="ChEBI" id="CHEBI:64076"/>
    </ligand>
</feature>
<keyword evidence="12 17" id="KW-0456">Lyase</keyword>
<keyword evidence="6 17" id="KW-0547">Nucleotide-binding</keyword>
<dbReference type="EMBL" id="CP041345">
    <property type="protein sequence ID" value="QKG79332.1"/>
    <property type="molecule type" value="Genomic_DNA"/>
</dbReference>
<evidence type="ECO:0000256" key="14">
    <source>
        <dbReference type="ARBA" id="ARBA00025153"/>
    </source>
</evidence>
<evidence type="ECO:0000256" key="4">
    <source>
        <dbReference type="ARBA" id="ARBA00009524"/>
    </source>
</evidence>
<evidence type="ECO:0000256" key="17">
    <source>
        <dbReference type="HAMAP-Rule" id="MF_01965"/>
    </source>
</evidence>
<comment type="function">
    <text evidence="14 19">Bifunctional enzyme that catalyzes the epimerization of the S- and R-forms of NAD(P)HX and the dehydration of the S-form of NAD(P)HX at the expense of ADP, which is converted to AMP. This allows the repair of both epimers of NAD(P)HX, a damaged form of NAD(P)H that is a result of enzymatic or heat-dependent hydration.</text>
</comment>
<comment type="similarity">
    <text evidence="17">Belongs to the NnrD/CARKD family.</text>
</comment>
<dbReference type="PROSITE" id="PS51383">
    <property type="entry name" value="YJEF_C_3"/>
    <property type="match status" value="1"/>
</dbReference>
<comment type="cofactor">
    <cofactor evidence="18 19">
        <name>K(+)</name>
        <dbReference type="ChEBI" id="CHEBI:29103"/>
    </cofactor>
    <text evidence="18 19">Binds 1 potassium ion per subunit.</text>
</comment>
<feature type="domain" description="YjeF C-terminal" evidence="20">
    <location>
        <begin position="226"/>
        <end position="499"/>
    </location>
</feature>
<dbReference type="InterPro" id="IPR000631">
    <property type="entry name" value="CARKD"/>
</dbReference>
<feature type="binding site" evidence="18">
    <location>
        <begin position="57"/>
        <end position="61"/>
    </location>
    <ligand>
        <name>(6S)-NADPHX</name>
        <dbReference type="ChEBI" id="CHEBI:64076"/>
    </ligand>
</feature>
<evidence type="ECO:0000256" key="16">
    <source>
        <dbReference type="ARBA" id="ARBA00049209"/>
    </source>
</evidence>
<dbReference type="InterPro" id="IPR017953">
    <property type="entry name" value="Carbohydrate_kinase_pred_CS"/>
</dbReference>
<evidence type="ECO:0000256" key="7">
    <source>
        <dbReference type="ARBA" id="ARBA00022840"/>
    </source>
</evidence>
<comment type="cofactor">
    <cofactor evidence="17">
        <name>Mg(2+)</name>
        <dbReference type="ChEBI" id="CHEBI:18420"/>
    </cofactor>
</comment>
<comment type="catalytic activity">
    <reaction evidence="15 17 19">
        <text>(6S)-NADHX + ADP = AMP + phosphate + NADH + H(+)</text>
        <dbReference type="Rhea" id="RHEA:32223"/>
        <dbReference type="ChEBI" id="CHEBI:15378"/>
        <dbReference type="ChEBI" id="CHEBI:43474"/>
        <dbReference type="ChEBI" id="CHEBI:57945"/>
        <dbReference type="ChEBI" id="CHEBI:64074"/>
        <dbReference type="ChEBI" id="CHEBI:456215"/>
        <dbReference type="ChEBI" id="CHEBI:456216"/>
        <dbReference type="EC" id="4.2.1.136"/>
    </reaction>
</comment>
<comment type="function">
    <text evidence="18">Catalyzes the epimerization of the S- and R-forms of NAD(P)HX, a damaged form of NAD(P)H that is a result of enzymatic or heat-dependent hydration. This is a prerequisite for the S-specific NAD(P)H-hydrate dehydratase to allow the repair of both epimers of NAD(P)HX.</text>
</comment>
<dbReference type="InterPro" id="IPR004443">
    <property type="entry name" value="YjeF_N_dom"/>
</dbReference>
<dbReference type="InterPro" id="IPR036652">
    <property type="entry name" value="YjeF_N_dom_sf"/>
</dbReference>
<comment type="catalytic activity">
    <reaction evidence="1 18 19">
        <text>(6R)-NADHX = (6S)-NADHX</text>
        <dbReference type="Rhea" id="RHEA:32215"/>
        <dbReference type="ChEBI" id="CHEBI:64074"/>
        <dbReference type="ChEBI" id="CHEBI:64075"/>
        <dbReference type="EC" id="5.1.99.6"/>
    </reaction>
</comment>
<name>A0A7D3XCV8_9BACT</name>
<dbReference type="SUPFAM" id="SSF64153">
    <property type="entry name" value="YjeF N-terminal domain-like"/>
    <property type="match status" value="1"/>
</dbReference>
<evidence type="ECO:0000256" key="10">
    <source>
        <dbReference type="ARBA" id="ARBA00023027"/>
    </source>
</evidence>
<keyword evidence="13" id="KW-0511">Multifunctional enzyme</keyword>
<dbReference type="GO" id="GO:0052855">
    <property type="term" value="F:ADP-dependent NAD(P)H-hydrate dehydratase activity"/>
    <property type="evidence" value="ECO:0007669"/>
    <property type="project" value="UniProtKB-UniRule"/>
</dbReference>
<dbReference type="AlphaFoldDB" id="A0A7D3XCV8"/>
<evidence type="ECO:0000256" key="9">
    <source>
        <dbReference type="ARBA" id="ARBA00022958"/>
    </source>
</evidence>
<dbReference type="GO" id="GO:0046496">
    <property type="term" value="P:nicotinamide nucleotide metabolic process"/>
    <property type="evidence" value="ECO:0007669"/>
    <property type="project" value="UniProtKB-UniRule"/>
</dbReference>
<dbReference type="PIRSF" id="PIRSF017184">
    <property type="entry name" value="Nnr"/>
    <property type="match status" value="1"/>
</dbReference>
<dbReference type="EC" id="4.2.1.136" evidence="19"/>
<dbReference type="NCBIfam" id="TIGR00197">
    <property type="entry name" value="yjeF_nterm"/>
    <property type="match status" value="1"/>
</dbReference>